<evidence type="ECO:0000259" key="10">
    <source>
        <dbReference type="PROSITE" id="PS50151"/>
    </source>
</evidence>
<dbReference type="Pfam" id="PF02861">
    <property type="entry name" value="Clp_N"/>
    <property type="match status" value="1"/>
</dbReference>
<dbReference type="Pfam" id="PF17871">
    <property type="entry name" value="AAA_lid_9"/>
    <property type="match status" value="1"/>
</dbReference>
<dbReference type="Gene3D" id="1.10.8.60">
    <property type="match status" value="2"/>
</dbReference>
<dbReference type="InterPro" id="IPR028299">
    <property type="entry name" value="ClpA/B_CS2"/>
</dbReference>
<dbReference type="PROSITE" id="PS51903">
    <property type="entry name" value="CLP_R"/>
    <property type="match status" value="1"/>
</dbReference>
<evidence type="ECO:0000313" key="12">
    <source>
        <dbReference type="EMBL" id="KAK4264567.1"/>
    </source>
</evidence>
<sequence>MSRLLAKSIDVPRSQVAWGLKNGHREQNKNKGFGKSPRSVKMMCPPLRASSGLRMSTATTSQTSGLLRPQQDFFSSNMVPPFVSSSSRRARFKPCVPKAMFNGFNEEALAVITNAQDEARRLGQNKIGTELIVLGLMGEGTGISAKVLNFVGVNLEDARVEVEKTMERGSGFVAVEIPFSFAAKSVFNQAREEALRLGHIHVGSEHLLLGLIGGRYCAAAHVLLGKLGAQPINIRPHVTRMIAESDYSGNALTEPKGRFKGEGINDNKMTTLEEFGTDLTQLAEEGKLHPVSGRQEQIERVTRILSRLTKNNPCLIGEPGVGKTAIAEGLAQRIVNGDVPQTLMGKKVISIDMGLLVAGSKYRGEFEERLKKLMEEIKQNDEIILFIDEVHTLIGAGDAEGAIDAANILKPALARGELQCLGATTLDEYRKHIEKDAALERRFQPVRVPEPSVEETIQILKGLRERYETHHKVQYTDEALVAAAQLSHQYISDRFLPDKAIDLVDEAGSLVQLRCAQLPEEVKEQNKEVMQIVKEKEEAARNQDFKKAGELRERELDLKAQISALVEKGKAESEVGERGPVVTEADIQHIVCSWTGIPVQEVLEDESDRLLKMEETLHRRVVGQDEAVKAISRAIRRARVGLKSPNRPIASFIFSGPTGVGKSELAKALAASYFGSEEAMVRLDMSEFMERHTVSKLIGSPPGYVGYTEGGQLTEAVRRRPYTVVLFDEIEKAHSDVFNMMLQILEDGRLTDSHGRTVNFKNTLLIMTSNIGSNVIEKGGRRIGFDFGFDDDKDNNHNRINDLVIDELKQFFRPEFLNRLDEIIVFKQLTKEEVNEIADIMLKQVFDRLKCKDIQLQVTERFRDRVVEEGYNPSYGARSLRRAIMRLLEDNLADKMLVRVIKEGDSIIMDVDSDGDVIVLNERCDAPMTLLEVISV</sequence>
<dbReference type="SMART" id="SM01086">
    <property type="entry name" value="ClpB_D2-small"/>
    <property type="match status" value="1"/>
</dbReference>
<dbReference type="AlphaFoldDB" id="A0AAE1J648"/>
<reference evidence="12" key="1">
    <citation type="submission" date="2023-10" db="EMBL/GenBank/DDBJ databases">
        <title>Chromosome-level genome of the transformable northern wattle, Acacia crassicarpa.</title>
        <authorList>
            <person name="Massaro I."/>
            <person name="Sinha N.R."/>
            <person name="Poethig S."/>
            <person name="Leichty A.R."/>
        </authorList>
    </citation>
    <scope>NUCLEOTIDE SEQUENCE</scope>
    <source>
        <strain evidence="12">Acra3RX</strain>
        <tissue evidence="12">Leaf</tissue>
    </source>
</reference>
<dbReference type="PROSITE" id="PS50151">
    <property type="entry name" value="UVR"/>
    <property type="match status" value="1"/>
</dbReference>
<dbReference type="InterPro" id="IPR001270">
    <property type="entry name" value="ClpA/B"/>
</dbReference>
<dbReference type="InterPro" id="IPR003593">
    <property type="entry name" value="AAA+_ATPase"/>
</dbReference>
<dbReference type="InterPro" id="IPR018368">
    <property type="entry name" value="ClpA/B_CS1"/>
</dbReference>
<keyword evidence="7 9" id="KW-0143">Chaperone</keyword>
<dbReference type="FunFam" id="3.40.50.300:FF:000025">
    <property type="entry name" value="ATP-dependent Clp protease subunit"/>
    <property type="match status" value="1"/>
</dbReference>
<dbReference type="PROSITE" id="PS00871">
    <property type="entry name" value="CLPAB_2"/>
    <property type="match status" value="1"/>
</dbReference>
<dbReference type="SMART" id="SM00382">
    <property type="entry name" value="AAA"/>
    <property type="match status" value="2"/>
</dbReference>
<feature type="domain" description="Clp R" evidence="11">
    <location>
        <begin position="101"/>
        <end position="244"/>
    </location>
</feature>
<dbReference type="EMBL" id="JAWXYG010000008">
    <property type="protein sequence ID" value="KAK4264567.1"/>
    <property type="molecule type" value="Genomic_DNA"/>
</dbReference>
<dbReference type="Proteomes" id="UP001293593">
    <property type="component" value="Unassembled WGS sequence"/>
</dbReference>
<dbReference type="Gene3D" id="4.10.860.10">
    <property type="entry name" value="UVR domain"/>
    <property type="match status" value="1"/>
</dbReference>
<comment type="subcellular location">
    <subcellularLocation>
        <location evidence="1">Plastid</location>
        <location evidence="1">Chloroplast</location>
    </subcellularLocation>
</comment>
<dbReference type="CDD" id="cd00009">
    <property type="entry name" value="AAA"/>
    <property type="match status" value="1"/>
</dbReference>
<evidence type="ECO:0000313" key="13">
    <source>
        <dbReference type="Proteomes" id="UP001293593"/>
    </source>
</evidence>
<dbReference type="Pfam" id="PF07724">
    <property type="entry name" value="AAA_2"/>
    <property type="match status" value="1"/>
</dbReference>
<evidence type="ECO:0000256" key="4">
    <source>
        <dbReference type="ARBA" id="ARBA00022737"/>
    </source>
</evidence>
<comment type="similarity">
    <text evidence="9">Belongs to the ClpA/ClpB family.</text>
</comment>
<keyword evidence="2" id="KW-0150">Chloroplast</keyword>
<organism evidence="12 13">
    <name type="scientific">Acacia crassicarpa</name>
    <name type="common">northern wattle</name>
    <dbReference type="NCBI Taxonomy" id="499986"/>
    <lineage>
        <taxon>Eukaryota</taxon>
        <taxon>Viridiplantae</taxon>
        <taxon>Streptophyta</taxon>
        <taxon>Embryophyta</taxon>
        <taxon>Tracheophyta</taxon>
        <taxon>Spermatophyta</taxon>
        <taxon>Magnoliopsida</taxon>
        <taxon>eudicotyledons</taxon>
        <taxon>Gunneridae</taxon>
        <taxon>Pentapetalae</taxon>
        <taxon>rosids</taxon>
        <taxon>fabids</taxon>
        <taxon>Fabales</taxon>
        <taxon>Fabaceae</taxon>
        <taxon>Caesalpinioideae</taxon>
        <taxon>mimosoid clade</taxon>
        <taxon>Acacieae</taxon>
        <taxon>Acacia</taxon>
    </lineage>
</organism>
<dbReference type="GO" id="GO:0034605">
    <property type="term" value="P:cellular response to heat"/>
    <property type="evidence" value="ECO:0007669"/>
    <property type="project" value="TreeGrafter"/>
</dbReference>
<dbReference type="InterPro" id="IPR036628">
    <property type="entry name" value="Clp_N_dom_sf"/>
</dbReference>
<dbReference type="Pfam" id="PF10431">
    <property type="entry name" value="ClpB_D2-small"/>
    <property type="match status" value="1"/>
</dbReference>
<evidence type="ECO:0000256" key="6">
    <source>
        <dbReference type="ARBA" id="ARBA00022840"/>
    </source>
</evidence>
<keyword evidence="6 9" id="KW-0067">ATP-binding</keyword>
<dbReference type="SUPFAM" id="SSF81923">
    <property type="entry name" value="Double Clp-N motif"/>
    <property type="match status" value="1"/>
</dbReference>
<dbReference type="Gene3D" id="3.40.50.300">
    <property type="entry name" value="P-loop containing nucleotide triphosphate hydrolases"/>
    <property type="match status" value="2"/>
</dbReference>
<feature type="domain" description="UVR" evidence="10">
    <location>
        <begin position="526"/>
        <end position="561"/>
    </location>
</feature>
<dbReference type="GO" id="GO:0009507">
    <property type="term" value="C:chloroplast"/>
    <property type="evidence" value="ECO:0007669"/>
    <property type="project" value="UniProtKB-SubCell"/>
</dbReference>
<dbReference type="PROSITE" id="PS00870">
    <property type="entry name" value="CLPAB_1"/>
    <property type="match status" value="1"/>
</dbReference>
<keyword evidence="5 9" id="KW-0547">Nucleotide-binding</keyword>
<dbReference type="InterPro" id="IPR027417">
    <property type="entry name" value="P-loop_NTPase"/>
</dbReference>
<keyword evidence="13" id="KW-1185">Reference proteome</keyword>
<evidence type="ECO:0000256" key="7">
    <source>
        <dbReference type="ARBA" id="ARBA00023186"/>
    </source>
</evidence>
<dbReference type="CDD" id="cd19499">
    <property type="entry name" value="RecA-like_ClpB_Hsp104-like"/>
    <property type="match status" value="1"/>
</dbReference>
<dbReference type="Pfam" id="PF00004">
    <property type="entry name" value="AAA"/>
    <property type="match status" value="1"/>
</dbReference>
<evidence type="ECO:0000259" key="11">
    <source>
        <dbReference type="PROSITE" id="PS51903"/>
    </source>
</evidence>
<dbReference type="PANTHER" id="PTHR11638:SF155">
    <property type="entry name" value="CHAPERONE PROTEIN CLPC1, CHLOROPLASTIC-LIKE"/>
    <property type="match status" value="1"/>
</dbReference>
<protein>
    <submittedName>
        <fullName evidence="12">Uncharacterized protein</fullName>
    </submittedName>
</protein>
<dbReference type="FunFam" id="3.40.50.300:FF:000010">
    <property type="entry name" value="Chaperone clpB 1, putative"/>
    <property type="match status" value="1"/>
</dbReference>
<keyword evidence="4 8" id="KW-0677">Repeat</keyword>
<dbReference type="FunFam" id="1.10.8.60:FF:000011">
    <property type="entry name" value="ATP-dependent Clp protease ATP-binding subunit"/>
    <property type="match status" value="1"/>
</dbReference>
<proteinExistence type="inferred from homology"/>
<evidence type="ECO:0000256" key="9">
    <source>
        <dbReference type="RuleBase" id="RU004432"/>
    </source>
</evidence>
<dbReference type="GO" id="GO:0005524">
    <property type="term" value="F:ATP binding"/>
    <property type="evidence" value="ECO:0007669"/>
    <property type="project" value="UniProtKB-KW"/>
</dbReference>
<evidence type="ECO:0000256" key="8">
    <source>
        <dbReference type="PROSITE-ProRule" id="PRU01251"/>
    </source>
</evidence>
<evidence type="ECO:0000256" key="3">
    <source>
        <dbReference type="ARBA" id="ARBA00022640"/>
    </source>
</evidence>
<comment type="caution">
    <text evidence="12">The sequence shown here is derived from an EMBL/GenBank/DDBJ whole genome shotgun (WGS) entry which is preliminary data.</text>
</comment>
<evidence type="ECO:0000256" key="2">
    <source>
        <dbReference type="ARBA" id="ARBA00022528"/>
    </source>
</evidence>
<dbReference type="InterPro" id="IPR019489">
    <property type="entry name" value="Clp_ATPase_C"/>
</dbReference>
<dbReference type="InterPro" id="IPR004176">
    <property type="entry name" value="Clp_R_N"/>
</dbReference>
<evidence type="ECO:0000256" key="5">
    <source>
        <dbReference type="ARBA" id="ARBA00022741"/>
    </source>
</evidence>
<dbReference type="GO" id="GO:0016887">
    <property type="term" value="F:ATP hydrolysis activity"/>
    <property type="evidence" value="ECO:0007669"/>
    <property type="project" value="InterPro"/>
</dbReference>
<dbReference type="InterPro" id="IPR001943">
    <property type="entry name" value="UVR_dom"/>
</dbReference>
<gene>
    <name evidence="12" type="ORF">QN277_025726</name>
</gene>
<dbReference type="SUPFAM" id="SSF52540">
    <property type="entry name" value="P-loop containing nucleoside triphosphate hydrolases"/>
    <property type="match status" value="2"/>
</dbReference>
<dbReference type="InterPro" id="IPR041546">
    <property type="entry name" value="ClpA/ClpB_AAA_lid"/>
</dbReference>
<dbReference type="PRINTS" id="PR00300">
    <property type="entry name" value="CLPPROTEASEA"/>
</dbReference>
<dbReference type="InterPro" id="IPR003959">
    <property type="entry name" value="ATPase_AAA_core"/>
</dbReference>
<keyword evidence="3" id="KW-0934">Plastid</keyword>
<evidence type="ECO:0000256" key="1">
    <source>
        <dbReference type="ARBA" id="ARBA00004229"/>
    </source>
</evidence>
<dbReference type="Gene3D" id="1.10.1780.10">
    <property type="entry name" value="Clp, N-terminal domain"/>
    <property type="match status" value="1"/>
</dbReference>
<dbReference type="PANTHER" id="PTHR11638">
    <property type="entry name" value="ATP-DEPENDENT CLP PROTEASE"/>
    <property type="match status" value="1"/>
</dbReference>
<accession>A0AAE1J648</accession>
<name>A0AAE1J648_9FABA</name>
<dbReference type="InterPro" id="IPR050130">
    <property type="entry name" value="ClpA_ClpB"/>
</dbReference>